<evidence type="ECO:0000256" key="3">
    <source>
        <dbReference type="ARBA" id="ARBA00044341"/>
    </source>
</evidence>
<dbReference type="GO" id="GO:0009408">
    <property type="term" value="P:response to heat"/>
    <property type="evidence" value="ECO:0007669"/>
    <property type="project" value="EnsemblPlants"/>
</dbReference>
<dbReference type="OMA" id="QCIPENT"/>
<reference evidence="6 7" key="1">
    <citation type="journal article" date="2007" name="Proc. Natl. Acad. Sci. U.S.A.">
        <title>The tiny eukaryote Ostreococcus provides genomic insights into the paradox of plankton speciation.</title>
        <authorList>
            <person name="Palenik B."/>
            <person name="Grimwood J."/>
            <person name="Aerts A."/>
            <person name="Rouze P."/>
            <person name="Salamov A."/>
            <person name="Putnam N."/>
            <person name="Dupont C."/>
            <person name="Jorgensen R."/>
            <person name="Derelle E."/>
            <person name="Rombauts S."/>
            <person name="Zhou K."/>
            <person name="Otillar R."/>
            <person name="Merchant S.S."/>
            <person name="Podell S."/>
            <person name="Gaasterland T."/>
            <person name="Napoli C."/>
            <person name="Gendler K."/>
            <person name="Manuell A."/>
            <person name="Tai V."/>
            <person name="Vallon O."/>
            <person name="Piganeau G."/>
            <person name="Jancek S."/>
            <person name="Heijde M."/>
            <person name="Jabbari K."/>
            <person name="Bowler C."/>
            <person name="Lohr M."/>
            <person name="Robbens S."/>
            <person name="Werner G."/>
            <person name="Dubchak I."/>
            <person name="Pazour G.J."/>
            <person name="Ren Q."/>
            <person name="Paulsen I."/>
            <person name="Delwiche C."/>
            <person name="Schmutz J."/>
            <person name="Rokhsar D."/>
            <person name="Van de Peer Y."/>
            <person name="Moreau H."/>
            <person name="Grigoriev I.V."/>
        </authorList>
    </citation>
    <scope>NUCLEOTIDE SEQUENCE [LARGE SCALE GENOMIC DNA]</scope>
    <source>
        <strain evidence="6 7">CCE9901</strain>
    </source>
</reference>
<dbReference type="GO" id="GO:0043161">
    <property type="term" value="P:proteasome-mediated ubiquitin-dependent protein catabolic process"/>
    <property type="evidence" value="ECO:0007669"/>
    <property type="project" value="EnsemblPlants"/>
</dbReference>
<keyword evidence="7" id="KW-1185">Reference proteome</keyword>
<dbReference type="OrthoDB" id="1731724at2759"/>
<dbReference type="STRING" id="436017.A4RT91"/>
<dbReference type="PROSITE" id="PS50234">
    <property type="entry name" value="VWFA"/>
    <property type="match status" value="1"/>
</dbReference>
<dbReference type="SUPFAM" id="SSF53300">
    <property type="entry name" value="vWA-like"/>
    <property type="match status" value="1"/>
</dbReference>
<dbReference type="GO" id="GO:0010029">
    <property type="term" value="P:regulation of seed germination"/>
    <property type="evidence" value="ECO:0007669"/>
    <property type="project" value="EnsemblPlants"/>
</dbReference>
<dbReference type="Gene3D" id="3.40.50.410">
    <property type="entry name" value="von Willebrand factor, type A domain"/>
    <property type="match status" value="1"/>
</dbReference>
<dbReference type="GO" id="GO:0005634">
    <property type="term" value="C:nucleus"/>
    <property type="evidence" value="ECO:0007669"/>
    <property type="project" value="TreeGrafter"/>
</dbReference>
<dbReference type="GO" id="GO:0048767">
    <property type="term" value="P:root hair elongation"/>
    <property type="evidence" value="ECO:0007669"/>
    <property type="project" value="EnsemblPlants"/>
</dbReference>
<dbReference type="GO" id="GO:0009735">
    <property type="term" value="P:response to cytokinin"/>
    <property type="evidence" value="ECO:0007669"/>
    <property type="project" value="EnsemblPlants"/>
</dbReference>
<feature type="domain" description="VWFA" evidence="5">
    <location>
        <begin position="5"/>
        <end position="186"/>
    </location>
</feature>
<dbReference type="RefSeq" id="XP_001416354.1">
    <property type="nucleotide sequence ID" value="XM_001416317.1"/>
</dbReference>
<dbReference type="EMBL" id="CP000582">
    <property type="protein sequence ID" value="ABO94647.1"/>
    <property type="molecule type" value="Genomic_DNA"/>
</dbReference>
<sequence>MVLEATILCLDNSEHVRNSDYAPSRLQAEADALNLLAGAKTQSNPENAVGVLSLAGKTPRVLTTPTQDLGAVLNSVHGVKIEGEINVCVGVQVAHLALKHRQNKHQRMRIVLFVGSPLRDEIEALRAVGKKLRKCNVAVDVVSFGDVEANREKLDAFVTSVNKNNNSNLVVVEPGANLSDVLCGTAIFNQDGAASGSGFAAAAAAAQSQAAMQGLEGMGDMGDMGDDPALMMALRISLEEERARQE</sequence>
<gene>
    <name evidence="6" type="ORF">OSTLU_6757</name>
</gene>
<dbReference type="PANTHER" id="PTHR10223">
    <property type="entry name" value="26S PROTEASOME NON-ATPASE REGULATORY SUBUNIT 4"/>
    <property type="match status" value="1"/>
</dbReference>
<organism evidence="6 7">
    <name type="scientific">Ostreococcus lucimarinus (strain CCE9901)</name>
    <dbReference type="NCBI Taxonomy" id="436017"/>
    <lineage>
        <taxon>Eukaryota</taxon>
        <taxon>Viridiplantae</taxon>
        <taxon>Chlorophyta</taxon>
        <taxon>Mamiellophyceae</taxon>
        <taxon>Mamiellales</taxon>
        <taxon>Bathycoccaceae</taxon>
        <taxon>Ostreococcus</taxon>
    </lineage>
</organism>
<dbReference type="GO" id="GO:0009737">
    <property type="term" value="P:response to abscisic acid"/>
    <property type="evidence" value="ECO:0007669"/>
    <property type="project" value="EnsemblPlants"/>
</dbReference>
<dbReference type="KEGG" id="olu:OSTLU_6757"/>
<accession>A4RT91</accession>
<name>A4RT91_OSTLU</name>
<dbReference type="eggNOG" id="KOG2884">
    <property type="taxonomic scope" value="Eukaryota"/>
</dbReference>
<dbReference type="GO" id="GO:0048528">
    <property type="term" value="P:post-embryonic root development"/>
    <property type="evidence" value="ECO:0007669"/>
    <property type="project" value="EnsemblPlants"/>
</dbReference>
<evidence type="ECO:0000313" key="7">
    <source>
        <dbReference type="Proteomes" id="UP000001568"/>
    </source>
</evidence>
<protein>
    <recommendedName>
        <fullName evidence="4">26S proteasome non-ATPase regulatory subunit 4 homolog</fullName>
    </recommendedName>
    <alternativeName>
        <fullName evidence="3">26S proteasome regulatory subunit RPN10</fullName>
    </alternativeName>
</protein>
<dbReference type="GO" id="GO:0006974">
    <property type="term" value="P:DNA damage response"/>
    <property type="evidence" value="ECO:0007669"/>
    <property type="project" value="EnsemblPlants"/>
</dbReference>
<dbReference type="GO" id="GO:0051788">
    <property type="term" value="P:response to misfolded protein"/>
    <property type="evidence" value="ECO:0007669"/>
    <property type="project" value="EnsemblPlants"/>
</dbReference>
<dbReference type="InterPro" id="IPR002035">
    <property type="entry name" value="VWF_A"/>
</dbReference>
<evidence type="ECO:0000313" key="6">
    <source>
        <dbReference type="EMBL" id="ABO94647.1"/>
    </source>
</evidence>
<dbReference type="GO" id="GO:0001653">
    <property type="term" value="F:peptide receptor activity"/>
    <property type="evidence" value="ECO:0007669"/>
    <property type="project" value="EnsemblPlants"/>
</dbReference>
<dbReference type="GO" id="GO:0009744">
    <property type="term" value="P:response to sucrose"/>
    <property type="evidence" value="ECO:0007669"/>
    <property type="project" value="EnsemblPlants"/>
</dbReference>
<dbReference type="GO" id="GO:0008540">
    <property type="term" value="C:proteasome regulatory particle, base subcomplex"/>
    <property type="evidence" value="ECO:0007669"/>
    <property type="project" value="EnsemblPlants"/>
</dbReference>
<proteinExistence type="inferred from homology"/>
<dbReference type="GO" id="GO:0031593">
    <property type="term" value="F:polyubiquitin modification-dependent protein binding"/>
    <property type="evidence" value="ECO:0007669"/>
    <property type="project" value="EnsemblPlants"/>
</dbReference>
<evidence type="ECO:0000256" key="4">
    <source>
        <dbReference type="ARBA" id="ARBA00071116"/>
    </source>
</evidence>
<evidence type="ECO:0000256" key="2">
    <source>
        <dbReference type="ARBA" id="ARBA00022942"/>
    </source>
</evidence>
<dbReference type="FunFam" id="3.40.50.410:FF:000005">
    <property type="entry name" value="26S proteasome non-ATPase regulatory subunit 4"/>
    <property type="match status" value="1"/>
</dbReference>
<dbReference type="InterPro" id="IPR003903">
    <property type="entry name" value="UIM_dom"/>
</dbReference>
<dbReference type="PANTHER" id="PTHR10223:SF0">
    <property type="entry name" value="26S PROTEASOME NON-ATPASE REGULATORY SUBUNIT 4"/>
    <property type="match status" value="1"/>
</dbReference>
<comment type="similarity">
    <text evidence="1">Belongs to the proteasome subunit S5A family.</text>
</comment>
<dbReference type="GO" id="GO:0009733">
    <property type="term" value="P:response to auxin"/>
    <property type="evidence" value="ECO:0007669"/>
    <property type="project" value="EnsemblPlants"/>
</dbReference>
<evidence type="ECO:0000259" key="5">
    <source>
        <dbReference type="PROSITE" id="PS50234"/>
    </source>
</evidence>
<dbReference type="GO" id="GO:0043248">
    <property type="term" value="P:proteasome assembly"/>
    <property type="evidence" value="ECO:0007669"/>
    <property type="project" value="EnsemblPlants"/>
</dbReference>
<dbReference type="GO" id="GO:0010150">
    <property type="term" value="P:leaf senescence"/>
    <property type="evidence" value="ECO:0007669"/>
    <property type="project" value="EnsemblPlants"/>
</dbReference>
<dbReference type="GeneID" id="5000429"/>
<dbReference type="InterPro" id="IPR036465">
    <property type="entry name" value="vWFA_dom_sf"/>
</dbReference>
<dbReference type="HOGENOM" id="CLU_033293_1_0_1"/>
<dbReference type="PROSITE" id="PS50330">
    <property type="entry name" value="UIM"/>
    <property type="match status" value="1"/>
</dbReference>
<feature type="non-terminal residue" evidence="6">
    <location>
        <position position="246"/>
    </location>
</feature>
<dbReference type="Gene3D" id="1.10.287.3990">
    <property type="match status" value="1"/>
</dbReference>
<dbReference type="Pfam" id="PF13519">
    <property type="entry name" value="VWA_2"/>
    <property type="match status" value="1"/>
</dbReference>
<dbReference type="GO" id="GO:0009651">
    <property type="term" value="P:response to salt stress"/>
    <property type="evidence" value="ECO:0007669"/>
    <property type="project" value="EnsemblPlants"/>
</dbReference>
<keyword evidence="2" id="KW-0647">Proteasome</keyword>
<dbReference type="GO" id="GO:0005829">
    <property type="term" value="C:cytosol"/>
    <property type="evidence" value="ECO:0007669"/>
    <property type="project" value="TreeGrafter"/>
</dbReference>
<dbReference type="Proteomes" id="UP000001568">
    <property type="component" value="Chromosome 2"/>
</dbReference>
<dbReference type="Gramene" id="ABO94647">
    <property type="protein sequence ID" value="ABO94647"/>
    <property type="gene ID" value="OSTLU_6757"/>
</dbReference>
<dbReference type="AlphaFoldDB" id="A4RT91"/>
<dbReference type="InterPro" id="IPR027040">
    <property type="entry name" value="PSMD4"/>
</dbReference>
<evidence type="ECO:0000256" key="1">
    <source>
        <dbReference type="ARBA" id="ARBA00005574"/>
    </source>
</evidence>